<proteinExistence type="predicted"/>
<accession>A0A699WU95</accession>
<evidence type="ECO:0000313" key="1">
    <source>
        <dbReference type="EMBL" id="GFD49800.1"/>
    </source>
</evidence>
<protein>
    <submittedName>
        <fullName evidence="1">Uncharacterized protein</fullName>
    </submittedName>
</protein>
<sequence>PLAKVRRHDAHPQADVELVAVRAAVGQVELRHRARVHYALALPDGAAPRLRNQRVLPALALHDVGQKRAVGNTIEVVVAVVRLVDNAAVAGARERGARLAQPLQQRAIIAQIVL</sequence>
<feature type="non-terminal residue" evidence="1">
    <location>
        <position position="114"/>
    </location>
</feature>
<feature type="non-terminal residue" evidence="1">
    <location>
        <position position="1"/>
    </location>
</feature>
<organism evidence="1">
    <name type="scientific">Tanacetum cinerariifolium</name>
    <name type="common">Dalmatian daisy</name>
    <name type="synonym">Chrysanthemum cinerariifolium</name>
    <dbReference type="NCBI Taxonomy" id="118510"/>
    <lineage>
        <taxon>Eukaryota</taxon>
        <taxon>Viridiplantae</taxon>
        <taxon>Streptophyta</taxon>
        <taxon>Embryophyta</taxon>
        <taxon>Tracheophyta</taxon>
        <taxon>Spermatophyta</taxon>
        <taxon>Magnoliopsida</taxon>
        <taxon>eudicotyledons</taxon>
        <taxon>Gunneridae</taxon>
        <taxon>Pentapetalae</taxon>
        <taxon>asterids</taxon>
        <taxon>campanulids</taxon>
        <taxon>Asterales</taxon>
        <taxon>Asteraceae</taxon>
        <taxon>Asteroideae</taxon>
        <taxon>Anthemideae</taxon>
        <taxon>Anthemidinae</taxon>
        <taxon>Tanacetum</taxon>
    </lineage>
</organism>
<reference evidence="1" key="1">
    <citation type="journal article" date="2019" name="Sci. Rep.">
        <title>Draft genome of Tanacetum cinerariifolium, the natural source of mosquito coil.</title>
        <authorList>
            <person name="Yamashiro T."/>
            <person name="Shiraishi A."/>
            <person name="Satake H."/>
            <person name="Nakayama K."/>
        </authorList>
    </citation>
    <scope>NUCLEOTIDE SEQUENCE</scope>
</reference>
<name>A0A699WU95_TANCI</name>
<gene>
    <name evidence="1" type="ORF">Tci_921769</name>
</gene>
<comment type="caution">
    <text evidence="1">The sequence shown here is derived from an EMBL/GenBank/DDBJ whole genome shotgun (WGS) entry which is preliminary data.</text>
</comment>
<dbReference type="AlphaFoldDB" id="A0A699WU95"/>
<dbReference type="EMBL" id="BKCJ011747674">
    <property type="protein sequence ID" value="GFD49800.1"/>
    <property type="molecule type" value="Genomic_DNA"/>
</dbReference>